<feature type="compositionally biased region" description="Polar residues" evidence="1">
    <location>
        <begin position="260"/>
        <end position="277"/>
    </location>
</feature>
<feature type="domain" description="Ground-like" evidence="3">
    <location>
        <begin position="403"/>
        <end position="474"/>
    </location>
</feature>
<evidence type="ECO:0000259" key="3">
    <source>
        <dbReference type="Pfam" id="PF04155"/>
    </source>
</evidence>
<evidence type="ECO:0000256" key="2">
    <source>
        <dbReference type="SAM" id="Phobius"/>
    </source>
</evidence>
<comment type="caution">
    <text evidence="4">The sequence shown here is derived from an EMBL/GenBank/DDBJ whole genome shotgun (WGS) entry which is preliminary data.</text>
</comment>
<keyword evidence="2" id="KW-0472">Membrane</keyword>
<dbReference type="EMBL" id="LIAE01006345">
    <property type="protein sequence ID" value="PAV90905.1"/>
    <property type="molecule type" value="Genomic_DNA"/>
</dbReference>
<sequence>MESVCLRHKQHSTPQLHRQSSMSLLLPFALISNLVVPLASLFLSTTSTPTSAPLRILTHPRHNLSFPRLRDDPFLPEMYGTSNKAVLLKTKLLDNLNNYFDTSQNDRIESRITDADELRSIREWRKRLYRAFKSNSHSQSQANNKPSTIVRFIGDGSPIETKPIPDGNGIMDGADEEMMQGGSHRSRKEQSWQSMLAAKRIKTFGRDRNGNIVPLVGTERSGYSYETDAVQQPIEPYPPQAHRTPYRTSDQQPVVFVPSPASNQDENPYDSPSNQNQPIYKTYPSLPPAKAFLVTATAHPPSPPSYIPTLPPLVTPSSYTQLPFNLMQEYGAARALPFHSFPSYPSAPQPPYIQQSAGSYAAPNYAPSQNLGPTPPPQHQTLPTPPTIACMRNPNCIENVISDEKCNSMRLRTIIQNNIIPNDAESSKRAVQEAAEAETGLYFDCICGTGFFSYIAHTDEYCLASAGSVNCYLFVPLCSSAPEIFGKSRKSKKARRKVFLNKN</sequence>
<feature type="region of interest" description="Disordered" evidence="1">
    <location>
        <begin position="257"/>
        <end position="277"/>
    </location>
</feature>
<feature type="compositionally biased region" description="Polar residues" evidence="1">
    <location>
        <begin position="135"/>
        <end position="147"/>
    </location>
</feature>
<dbReference type="OrthoDB" id="5775991at2759"/>
<proteinExistence type="predicted"/>
<feature type="transmembrane region" description="Helical" evidence="2">
    <location>
        <begin position="21"/>
        <end position="43"/>
    </location>
</feature>
<dbReference type="STRING" id="2018661.A0A2A2LY45"/>
<evidence type="ECO:0000313" key="5">
    <source>
        <dbReference type="Proteomes" id="UP000218231"/>
    </source>
</evidence>
<feature type="region of interest" description="Disordered" evidence="1">
    <location>
        <begin position="135"/>
        <end position="193"/>
    </location>
</feature>
<accession>A0A2A2LY45</accession>
<organism evidence="4 5">
    <name type="scientific">Diploscapter pachys</name>
    <dbReference type="NCBI Taxonomy" id="2018661"/>
    <lineage>
        <taxon>Eukaryota</taxon>
        <taxon>Metazoa</taxon>
        <taxon>Ecdysozoa</taxon>
        <taxon>Nematoda</taxon>
        <taxon>Chromadorea</taxon>
        <taxon>Rhabditida</taxon>
        <taxon>Rhabditina</taxon>
        <taxon>Rhabditomorpha</taxon>
        <taxon>Rhabditoidea</taxon>
        <taxon>Rhabditidae</taxon>
        <taxon>Diploscapter</taxon>
    </lineage>
</organism>
<protein>
    <recommendedName>
        <fullName evidence="3">Ground-like domain-containing protein</fullName>
    </recommendedName>
</protein>
<evidence type="ECO:0000256" key="1">
    <source>
        <dbReference type="SAM" id="MobiDB-lite"/>
    </source>
</evidence>
<reference evidence="4 5" key="1">
    <citation type="journal article" date="2017" name="Curr. Biol.">
        <title>Genome architecture and evolution of a unichromosomal asexual nematode.</title>
        <authorList>
            <person name="Fradin H."/>
            <person name="Zegar C."/>
            <person name="Gutwein M."/>
            <person name="Lucas J."/>
            <person name="Kovtun M."/>
            <person name="Corcoran D."/>
            <person name="Baugh L.R."/>
            <person name="Kiontke K."/>
            <person name="Gunsalus K."/>
            <person name="Fitch D.H."/>
            <person name="Piano F."/>
        </authorList>
    </citation>
    <scope>NUCLEOTIDE SEQUENCE [LARGE SCALE GENOMIC DNA]</scope>
    <source>
        <strain evidence="4">PF1309</strain>
    </source>
</reference>
<gene>
    <name evidence="4" type="ORF">WR25_21616</name>
</gene>
<name>A0A2A2LY45_9BILA</name>
<dbReference type="AlphaFoldDB" id="A0A2A2LY45"/>
<keyword evidence="2" id="KW-0812">Transmembrane</keyword>
<dbReference type="Proteomes" id="UP000218231">
    <property type="component" value="Unassembled WGS sequence"/>
</dbReference>
<dbReference type="InterPro" id="IPR007284">
    <property type="entry name" value="Ground-like_dom"/>
</dbReference>
<keyword evidence="2" id="KW-1133">Transmembrane helix</keyword>
<evidence type="ECO:0000313" key="4">
    <source>
        <dbReference type="EMBL" id="PAV90905.1"/>
    </source>
</evidence>
<keyword evidence="5" id="KW-1185">Reference proteome</keyword>
<dbReference type="Pfam" id="PF04155">
    <property type="entry name" value="Ground-like"/>
    <property type="match status" value="1"/>
</dbReference>